<keyword evidence="7" id="KW-0503">Monooxygenase</keyword>
<comment type="similarity">
    <text evidence="3">Belongs to the cytochrome P450 family.</text>
</comment>
<dbReference type="Gene3D" id="1.10.630.10">
    <property type="entry name" value="Cytochrome P450"/>
    <property type="match status" value="1"/>
</dbReference>
<sequence>MYRLLRPWLYPDIIFNLTTLGKKFNSNLRLVHEVNKKVLKQKMDKITNENYNSTFDNKSNKNSFEKKMRKPFLELLLEYHLKDPSFTGKDVREEVDTFMAA</sequence>
<evidence type="ECO:0000256" key="7">
    <source>
        <dbReference type="ARBA" id="ARBA00023033"/>
    </source>
</evidence>
<dbReference type="OrthoDB" id="6427845at2759"/>
<gene>
    <name evidence="9" type="ORF">AVEN_80173_1</name>
</gene>
<evidence type="ECO:0000256" key="8">
    <source>
        <dbReference type="ARBA" id="ARBA00023136"/>
    </source>
</evidence>
<evidence type="ECO:0000256" key="2">
    <source>
        <dbReference type="ARBA" id="ARBA00004586"/>
    </source>
</evidence>
<dbReference type="InterPro" id="IPR050196">
    <property type="entry name" value="Cytochrome_P450_Monoox"/>
</dbReference>
<evidence type="ECO:0000256" key="1">
    <source>
        <dbReference type="ARBA" id="ARBA00001971"/>
    </source>
</evidence>
<accession>A0A4Y2W625</accession>
<protein>
    <recommendedName>
        <fullName evidence="11">Cytochrome P450 4C1</fullName>
    </recommendedName>
</protein>
<keyword evidence="4" id="KW-0479">Metal-binding</keyword>
<reference evidence="9 10" key="1">
    <citation type="journal article" date="2019" name="Sci. Rep.">
        <title>Orb-weaving spider Araneus ventricosus genome elucidates the spidroin gene catalogue.</title>
        <authorList>
            <person name="Kono N."/>
            <person name="Nakamura H."/>
            <person name="Ohtoshi R."/>
            <person name="Moran D.A.P."/>
            <person name="Shinohara A."/>
            <person name="Yoshida Y."/>
            <person name="Fujiwara M."/>
            <person name="Mori M."/>
            <person name="Tomita M."/>
            <person name="Arakawa K."/>
        </authorList>
    </citation>
    <scope>NUCLEOTIDE SEQUENCE [LARGE SCALE GENOMIC DNA]</scope>
</reference>
<keyword evidence="6" id="KW-0408">Iron</keyword>
<comment type="subcellular location">
    <subcellularLocation>
        <location evidence="2">Endoplasmic reticulum membrane</location>
    </subcellularLocation>
</comment>
<evidence type="ECO:0000256" key="6">
    <source>
        <dbReference type="ARBA" id="ARBA00023004"/>
    </source>
</evidence>
<evidence type="ECO:0000313" key="10">
    <source>
        <dbReference type="Proteomes" id="UP000499080"/>
    </source>
</evidence>
<keyword evidence="4" id="KW-0349">Heme</keyword>
<dbReference type="PANTHER" id="PTHR24291">
    <property type="entry name" value="CYTOCHROME P450 FAMILY 4"/>
    <property type="match status" value="1"/>
</dbReference>
<proteinExistence type="inferred from homology"/>
<evidence type="ECO:0000256" key="4">
    <source>
        <dbReference type="ARBA" id="ARBA00022617"/>
    </source>
</evidence>
<dbReference type="GO" id="GO:0020037">
    <property type="term" value="F:heme binding"/>
    <property type="evidence" value="ECO:0007669"/>
    <property type="project" value="InterPro"/>
</dbReference>
<organism evidence="9 10">
    <name type="scientific">Araneus ventricosus</name>
    <name type="common">Orbweaver spider</name>
    <name type="synonym">Epeira ventricosa</name>
    <dbReference type="NCBI Taxonomy" id="182803"/>
    <lineage>
        <taxon>Eukaryota</taxon>
        <taxon>Metazoa</taxon>
        <taxon>Ecdysozoa</taxon>
        <taxon>Arthropoda</taxon>
        <taxon>Chelicerata</taxon>
        <taxon>Arachnida</taxon>
        <taxon>Araneae</taxon>
        <taxon>Araneomorphae</taxon>
        <taxon>Entelegynae</taxon>
        <taxon>Araneoidea</taxon>
        <taxon>Araneidae</taxon>
        <taxon>Araneus</taxon>
    </lineage>
</organism>
<keyword evidence="8" id="KW-0472">Membrane</keyword>
<dbReference type="EMBL" id="BGPR01054917">
    <property type="protein sequence ID" value="GBO31590.1"/>
    <property type="molecule type" value="Genomic_DNA"/>
</dbReference>
<keyword evidence="7" id="KW-0560">Oxidoreductase</keyword>
<evidence type="ECO:0000313" key="9">
    <source>
        <dbReference type="EMBL" id="GBO31590.1"/>
    </source>
</evidence>
<name>A0A4Y2W625_ARAVE</name>
<keyword evidence="10" id="KW-1185">Reference proteome</keyword>
<evidence type="ECO:0008006" key="11">
    <source>
        <dbReference type="Google" id="ProtNLM"/>
    </source>
</evidence>
<dbReference type="InterPro" id="IPR036396">
    <property type="entry name" value="Cyt_P450_sf"/>
</dbReference>
<evidence type="ECO:0000256" key="5">
    <source>
        <dbReference type="ARBA" id="ARBA00022824"/>
    </source>
</evidence>
<feature type="non-terminal residue" evidence="9">
    <location>
        <position position="101"/>
    </location>
</feature>
<dbReference type="AlphaFoldDB" id="A0A4Y2W625"/>
<dbReference type="GO" id="GO:0016705">
    <property type="term" value="F:oxidoreductase activity, acting on paired donors, with incorporation or reduction of molecular oxygen"/>
    <property type="evidence" value="ECO:0007669"/>
    <property type="project" value="InterPro"/>
</dbReference>
<comment type="cofactor">
    <cofactor evidence="1">
        <name>heme</name>
        <dbReference type="ChEBI" id="CHEBI:30413"/>
    </cofactor>
</comment>
<dbReference type="GO" id="GO:0005506">
    <property type="term" value="F:iron ion binding"/>
    <property type="evidence" value="ECO:0007669"/>
    <property type="project" value="InterPro"/>
</dbReference>
<comment type="caution">
    <text evidence="9">The sequence shown here is derived from an EMBL/GenBank/DDBJ whole genome shotgun (WGS) entry which is preliminary data.</text>
</comment>
<dbReference type="PANTHER" id="PTHR24291:SF189">
    <property type="entry name" value="CYTOCHROME P450 4C3-RELATED"/>
    <property type="match status" value="1"/>
</dbReference>
<dbReference type="GO" id="GO:0004497">
    <property type="term" value="F:monooxygenase activity"/>
    <property type="evidence" value="ECO:0007669"/>
    <property type="project" value="UniProtKB-KW"/>
</dbReference>
<keyword evidence="5" id="KW-0256">Endoplasmic reticulum</keyword>
<dbReference type="Proteomes" id="UP000499080">
    <property type="component" value="Unassembled WGS sequence"/>
</dbReference>
<dbReference type="GO" id="GO:0005789">
    <property type="term" value="C:endoplasmic reticulum membrane"/>
    <property type="evidence" value="ECO:0007669"/>
    <property type="project" value="UniProtKB-SubCell"/>
</dbReference>
<evidence type="ECO:0000256" key="3">
    <source>
        <dbReference type="ARBA" id="ARBA00010617"/>
    </source>
</evidence>